<dbReference type="Proteomes" id="UP001145021">
    <property type="component" value="Unassembled WGS sequence"/>
</dbReference>
<feature type="region of interest" description="Disordered" evidence="1">
    <location>
        <begin position="84"/>
        <end position="104"/>
    </location>
</feature>
<keyword evidence="4" id="KW-1185">Reference proteome</keyword>
<feature type="region of interest" description="Disordered" evidence="1">
    <location>
        <begin position="145"/>
        <end position="169"/>
    </location>
</feature>
<reference evidence="3" key="1">
    <citation type="submission" date="2022-07" db="EMBL/GenBank/DDBJ databases">
        <title>Phylogenomic reconstructions and comparative analyses of Kickxellomycotina fungi.</title>
        <authorList>
            <person name="Reynolds N.K."/>
            <person name="Stajich J.E."/>
            <person name="Barry K."/>
            <person name="Grigoriev I.V."/>
            <person name="Crous P."/>
            <person name="Smith M.E."/>
        </authorList>
    </citation>
    <scope>NUCLEOTIDE SEQUENCE</scope>
    <source>
        <strain evidence="3">NBRC 105413</strain>
    </source>
</reference>
<sequence length="264" mass="28503">MRRVLDAIAIGVVALGLAHAAPESAGPDVDRIPLPPGHITSLSCAQDGHRVCVKDKQRLILVCNNGKYVAAHCPTTMACTSDGSTAHCTASDTKADDSTAGPQGNKRTAKYVIEAGPALSDKAVALLGHKIVIRHHHKPKLVLHYDAGLPHPTPEPEPPRPEVYHGDPPPVYYDGNSPECNDYSCGGGPKPVVYPEAYPAIPPPSPDYYHNEEYTALPPPPPPPVPSYYSDVYYHQPPPPPPGYIYVDLPPAYYPEEDRRLPVL</sequence>
<dbReference type="AlphaFoldDB" id="A0A9W7XSL5"/>
<evidence type="ECO:0000313" key="3">
    <source>
        <dbReference type="EMBL" id="KAJ1648651.1"/>
    </source>
</evidence>
<comment type="caution">
    <text evidence="3">The sequence shown here is derived from an EMBL/GenBank/DDBJ whole genome shotgun (WGS) entry which is preliminary data.</text>
</comment>
<protein>
    <submittedName>
        <fullName evidence="3">Uncharacterized protein</fullName>
    </submittedName>
</protein>
<evidence type="ECO:0000256" key="2">
    <source>
        <dbReference type="SAM" id="SignalP"/>
    </source>
</evidence>
<evidence type="ECO:0000313" key="4">
    <source>
        <dbReference type="Proteomes" id="UP001145021"/>
    </source>
</evidence>
<keyword evidence="2" id="KW-0732">Signal</keyword>
<evidence type="ECO:0000256" key="1">
    <source>
        <dbReference type="SAM" id="MobiDB-lite"/>
    </source>
</evidence>
<feature type="signal peptide" evidence="2">
    <location>
        <begin position="1"/>
        <end position="20"/>
    </location>
</feature>
<feature type="chain" id="PRO_5040855559" evidence="2">
    <location>
        <begin position="21"/>
        <end position="264"/>
    </location>
</feature>
<dbReference type="EMBL" id="JANBOH010000002">
    <property type="protein sequence ID" value="KAJ1648651.1"/>
    <property type="molecule type" value="Genomic_DNA"/>
</dbReference>
<proteinExistence type="predicted"/>
<gene>
    <name evidence="3" type="ORF">LPJ64_000105</name>
</gene>
<accession>A0A9W7XSL5</accession>
<name>A0A9W7XSL5_9FUNG</name>
<organism evidence="3 4">
    <name type="scientific">Coemansia asiatica</name>
    <dbReference type="NCBI Taxonomy" id="1052880"/>
    <lineage>
        <taxon>Eukaryota</taxon>
        <taxon>Fungi</taxon>
        <taxon>Fungi incertae sedis</taxon>
        <taxon>Zoopagomycota</taxon>
        <taxon>Kickxellomycotina</taxon>
        <taxon>Kickxellomycetes</taxon>
        <taxon>Kickxellales</taxon>
        <taxon>Kickxellaceae</taxon>
        <taxon>Coemansia</taxon>
    </lineage>
</organism>